<accession>A0A2U1N9D2</accession>
<reference evidence="2 3" key="1">
    <citation type="journal article" date="2018" name="Mol. Plant">
        <title>The genome of Artemisia annua provides insight into the evolution of Asteraceae family and artemisinin biosynthesis.</title>
        <authorList>
            <person name="Shen Q."/>
            <person name="Zhang L."/>
            <person name="Liao Z."/>
            <person name="Wang S."/>
            <person name="Yan T."/>
            <person name="Shi P."/>
            <person name="Liu M."/>
            <person name="Fu X."/>
            <person name="Pan Q."/>
            <person name="Wang Y."/>
            <person name="Lv Z."/>
            <person name="Lu X."/>
            <person name="Zhang F."/>
            <person name="Jiang W."/>
            <person name="Ma Y."/>
            <person name="Chen M."/>
            <person name="Hao X."/>
            <person name="Li L."/>
            <person name="Tang Y."/>
            <person name="Lv G."/>
            <person name="Zhou Y."/>
            <person name="Sun X."/>
            <person name="Brodelius P.E."/>
            <person name="Rose J.K.C."/>
            <person name="Tang K."/>
        </authorList>
    </citation>
    <scope>NUCLEOTIDE SEQUENCE [LARGE SCALE GENOMIC DNA]</scope>
    <source>
        <strain evidence="3">cv. Huhao1</strain>
        <tissue evidence="2">Leaf</tissue>
    </source>
</reference>
<keyword evidence="3" id="KW-1185">Reference proteome</keyword>
<sequence length="124" mass="13748">MEYLHFNTFKTLLLLTILLVTSSAWPFSSSKHQGLPFSKCSEGGHNYCTDFCQSEDAYCVDDNTCICVPERLMESPSTSPTDIESILSECDPDCKELCESEDSYCDDGTCFCDAEASSSSPYID</sequence>
<dbReference type="EMBL" id="PKPP01003309">
    <property type="protein sequence ID" value="PWA70077.1"/>
    <property type="molecule type" value="Genomic_DNA"/>
</dbReference>
<feature type="chain" id="PRO_5015576211" evidence="1">
    <location>
        <begin position="25"/>
        <end position="124"/>
    </location>
</feature>
<protein>
    <submittedName>
        <fullName evidence="2">Uncharacterized protein</fullName>
    </submittedName>
</protein>
<dbReference type="Proteomes" id="UP000245207">
    <property type="component" value="Unassembled WGS sequence"/>
</dbReference>
<evidence type="ECO:0000313" key="3">
    <source>
        <dbReference type="Proteomes" id="UP000245207"/>
    </source>
</evidence>
<feature type="signal peptide" evidence="1">
    <location>
        <begin position="1"/>
        <end position="24"/>
    </location>
</feature>
<keyword evidence="1" id="KW-0732">Signal</keyword>
<evidence type="ECO:0000313" key="2">
    <source>
        <dbReference type="EMBL" id="PWA70077.1"/>
    </source>
</evidence>
<organism evidence="2 3">
    <name type="scientific">Artemisia annua</name>
    <name type="common">Sweet wormwood</name>
    <dbReference type="NCBI Taxonomy" id="35608"/>
    <lineage>
        <taxon>Eukaryota</taxon>
        <taxon>Viridiplantae</taxon>
        <taxon>Streptophyta</taxon>
        <taxon>Embryophyta</taxon>
        <taxon>Tracheophyta</taxon>
        <taxon>Spermatophyta</taxon>
        <taxon>Magnoliopsida</taxon>
        <taxon>eudicotyledons</taxon>
        <taxon>Gunneridae</taxon>
        <taxon>Pentapetalae</taxon>
        <taxon>asterids</taxon>
        <taxon>campanulids</taxon>
        <taxon>Asterales</taxon>
        <taxon>Asteraceae</taxon>
        <taxon>Asteroideae</taxon>
        <taxon>Anthemideae</taxon>
        <taxon>Artemisiinae</taxon>
        <taxon>Artemisia</taxon>
    </lineage>
</organism>
<name>A0A2U1N9D2_ARTAN</name>
<evidence type="ECO:0000256" key="1">
    <source>
        <dbReference type="SAM" id="SignalP"/>
    </source>
</evidence>
<proteinExistence type="predicted"/>
<gene>
    <name evidence="2" type="ORF">CTI12_AA292180</name>
</gene>
<comment type="caution">
    <text evidence="2">The sequence shown here is derived from an EMBL/GenBank/DDBJ whole genome shotgun (WGS) entry which is preliminary data.</text>
</comment>
<dbReference type="AlphaFoldDB" id="A0A2U1N9D2"/>